<feature type="transmembrane region" description="Helical" evidence="6">
    <location>
        <begin position="245"/>
        <end position="268"/>
    </location>
</feature>
<evidence type="ECO:0000256" key="3">
    <source>
        <dbReference type="ARBA" id="ARBA00022692"/>
    </source>
</evidence>
<feature type="transmembrane region" description="Helical" evidence="6">
    <location>
        <begin position="409"/>
        <end position="426"/>
    </location>
</feature>
<geneLocation type="plasmid" evidence="7 9">
    <name>1</name>
</geneLocation>
<dbReference type="SUPFAM" id="SSF103473">
    <property type="entry name" value="MFS general substrate transporter"/>
    <property type="match status" value="1"/>
</dbReference>
<dbReference type="Gene3D" id="1.20.1250.20">
    <property type="entry name" value="MFS general substrate transporter like domains"/>
    <property type="match status" value="1"/>
</dbReference>
<evidence type="ECO:0000256" key="5">
    <source>
        <dbReference type="ARBA" id="ARBA00023136"/>
    </source>
</evidence>
<dbReference type="PATRIC" id="fig|795797.18.peg.3080"/>
<dbReference type="HOGENOM" id="CLU_034180_13_1_2"/>
<dbReference type="CDD" id="cd06173">
    <property type="entry name" value="MFS_MefA_like"/>
    <property type="match status" value="1"/>
</dbReference>
<feature type="transmembrane region" description="Helical" evidence="6">
    <location>
        <begin position="381"/>
        <end position="403"/>
    </location>
</feature>
<reference evidence="8 10" key="2">
    <citation type="journal article" date="2014" name="PLoS Genet.">
        <title>Phylogenetically driven sequencing of extremely halophilic archaea reveals strategies for static and dynamic osmo-response.</title>
        <authorList>
            <person name="Becker E.A."/>
            <person name="Seitzer P.M."/>
            <person name="Tritt A."/>
            <person name="Larsen D."/>
            <person name="Krusor M."/>
            <person name="Yao A.I."/>
            <person name="Wu D."/>
            <person name="Madern D."/>
            <person name="Eisen J.A."/>
            <person name="Darling A.E."/>
            <person name="Facciotti M.T."/>
        </authorList>
    </citation>
    <scope>NUCLEOTIDE SEQUENCE [LARGE SCALE GENOMIC DNA]</scope>
    <source>
        <strain evidence="8">B3</strain>
        <strain evidence="10">DSM 18796 / CECT 7217 / JCM 14584 / KCTC 4019 / B3</strain>
    </source>
</reference>
<sequence>MITNVGDSFYFVGAMWLVYSLTNDPLYTGVAGFVTMVPQAFQFLAGPLVDQWSIQRILVGTQLIQAAVVSLIPIAHILGFLTVELVLIVMPVLSALNQLVYPAQITALPRILDDEELVAANSAFSVAYQGFDMVANGIGGILIGLFGAVALFALDALTFGIAAIVFATVSIPPANTVTADDRPRDELTGADKLADVSTRPLAGDESGAARGSNPLVMDSGGSHIESENTNSYVARMREGMAVIRGTFLVPLLAGAVIANFSVGMILAATPPYADALAVPGALNLIGAAGAYGILMASIAAGGFVGAIATNLVADCRLGRSMVVGYTLAGVLWSGALLANWLPLTALLFALAYIPIGILAVQVAAVVQSAPLAEMVGRVSSVHGSASASMVPIGSLAGGVVAGWLSPQVAMASLGIATFSLALYVLVNPDLREMRAPDRMTINL</sequence>
<keyword evidence="2" id="KW-1003">Cell membrane</keyword>
<keyword evidence="3 6" id="KW-0812">Transmembrane</keyword>
<keyword evidence="5 6" id="KW-0472">Membrane</keyword>
<dbReference type="Pfam" id="PF07690">
    <property type="entry name" value="MFS_1"/>
    <property type="match status" value="1"/>
</dbReference>
<evidence type="ECO:0000313" key="8">
    <source>
        <dbReference type="EMBL" id="ELY41447.1"/>
    </source>
</evidence>
<feature type="transmembrane region" description="Helical" evidence="6">
    <location>
        <begin position="322"/>
        <end position="341"/>
    </location>
</feature>
<gene>
    <name evidence="7" type="ordered locus">HacjB3_15491</name>
    <name evidence="8" type="ORF">C497_01765</name>
</gene>
<dbReference type="Proteomes" id="UP000011645">
    <property type="component" value="Unassembled WGS sequence"/>
</dbReference>
<protein>
    <recommendedName>
        <fullName evidence="11">MFS transporter</fullName>
    </recommendedName>
</protein>
<reference evidence="7 9" key="1">
    <citation type="journal article" date="2010" name="J. Bacteriol.">
        <title>Complete genome sequence of Halalkalicoccus jeotgali B3(T), an extremely halophilic archaeon.</title>
        <authorList>
            <person name="Roh S.W."/>
            <person name="Nam Y.D."/>
            <person name="Nam S.H."/>
            <person name="Choi S.H."/>
            <person name="Park H.S."/>
            <person name="Bae J.W."/>
        </authorList>
    </citation>
    <scope>NUCLEOTIDE SEQUENCE [LARGE SCALE GENOMIC DNA]</scope>
    <source>
        <strain evidence="7">B3</strain>
        <strain evidence="9">DSM 18796 / CECT 7217 / JCM 14584 / KCTC 4019 / B3</strain>
        <plasmid evidence="9">1</plasmid>
    </source>
</reference>
<accession>D8JB05</accession>
<keyword evidence="4 6" id="KW-1133">Transmembrane helix</keyword>
<evidence type="ECO:0000256" key="1">
    <source>
        <dbReference type="ARBA" id="ARBA00004651"/>
    </source>
</evidence>
<evidence type="ECO:0008006" key="11">
    <source>
        <dbReference type="Google" id="ProtNLM"/>
    </source>
</evidence>
<evidence type="ECO:0000256" key="6">
    <source>
        <dbReference type="SAM" id="Phobius"/>
    </source>
</evidence>
<organism evidence="7 9">
    <name type="scientific">Halalkalicoccus jeotgali (strain DSM 18796 / CECT 7217 / JCM 14584 / KCTC 4019 / B3)</name>
    <dbReference type="NCBI Taxonomy" id="795797"/>
    <lineage>
        <taxon>Archaea</taxon>
        <taxon>Methanobacteriati</taxon>
        <taxon>Methanobacteriota</taxon>
        <taxon>Stenosarchaea group</taxon>
        <taxon>Halobacteria</taxon>
        <taxon>Halobacteriales</taxon>
        <taxon>Halococcaceae</taxon>
        <taxon>Halalkalicoccus</taxon>
    </lineage>
</organism>
<keyword evidence="7" id="KW-0614">Plasmid</keyword>
<dbReference type="InterPro" id="IPR036259">
    <property type="entry name" value="MFS_trans_sf"/>
</dbReference>
<dbReference type="InterPro" id="IPR011701">
    <property type="entry name" value="MFS"/>
</dbReference>
<feature type="transmembrane region" description="Helical" evidence="6">
    <location>
        <begin position="288"/>
        <end position="313"/>
    </location>
</feature>
<proteinExistence type="predicted"/>
<dbReference type="eggNOG" id="arCOG00135">
    <property type="taxonomic scope" value="Archaea"/>
</dbReference>
<dbReference type="AlphaFoldDB" id="D8JB05"/>
<evidence type="ECO:0000313" key="9">
    <source>
        <dbReference type="Proteomes" id="UP000000390"/>
    </source>
</evidence>
<dbReference type="GO" id="GO:0005886">
    <property type="term" value="C:plasma membrane"/>
    <property type="evidence" value="ECO:0007669"/>
    <property type="project" value="UniProtKB-SubCell"/>
</dbReference>
<feature type="transmembrane region" description="Helical" evidence="6">
    <location>
        <begin position="347"/>
        <end position="369"/>
    </location>
</feature>
<evidence type="ECO:0000256" key="4">
    <source>
        <dbReference type="ARBA" id="ARBA00022989"/>
    </source>
</evidence>
<feature type="transmembrane region" description="Helical" evidence="6">
    <location>
        <begin position="141"/>
        <end position="166"/>
    </location>
</feature>
<evidence type="ECO:0000313" key="7">
    <source>
        <dbReference type="EMBL" id="ADJ16458.1"/>
    </source>
</evidence>
<feature type="transmembrane region" description="Helical" evidence="6">
    <location>
        <begin position="26"/>
        <end position="45"/>
    </location>
</feature>
<dbReference type="GO" id="GO:0022857">
    <property type="term" value="F:transmembrane transporter activity"/>
    <property type="evidence" value="ECO:0007669"/>
    <property type="project" value="InterPro"/>
</dbReference>
<dbReference type="KEGG" id="hje:HacjB3_15491"/>
<comment type="subcellular location">
    <subcellularLocation>
        <location evidence="1">Cell membrane</location>
        <topology evidence="1">Multi-pass membrane protein</topology>
    </subcellularLocation>
</comment>
<dbReference type="EMBL" id="AOHV01000005">
    <property type="protein sequence ID" value="ELY41447.1"/>
    <property type="molecule type" value="Genomic_DNA"/>
</dbReference>
<feature type="transmembrane region" description="Helical" evidence="6">
    <location>
        <begin position="66"/>
        <end position="93"/>
    </location>
</feature>
<evidence type="ECO:0000256" key="2">
    <source>
        <dbReference type="ARBA" id="ARBA00022475"/>
    </source>
</evidence>
<dbReference type="PANTHER" id="PTHR23513:SF6">
    <property type="entry name" value="MAJOR FACILITATOR SUPERFAMILY ASSOCIATED DOMAIN-CONTAINING PROTEIN"/>
    <property type="match status" value="1"/>
</dbReference>
<keyword evidence="10" id="KW-1185">Reference proteome</keyword>
<dbReference type="PANTHER" id="PTHR23513">
    <property type="entry name" value="INTEGRAL MEMBRANE EFFLUX PROTEIN-RELATED"/>
    <property type="match status" value="1"/>
</dbReference>
<dbReference type="EMBL" id="CP002063">
    <property type="protein sequence ID" value="ADJ16458.1"/>
    <property type="molecule type" value="Genomic_DNA"/>
</dbReference>
<name>D8JB05_HALJB</name>
<evidence type="ECO:0000313" key="10">
    <source>
        <dbReference type="Proteomes" id="UP000011645"/>
    </source>
</evidence>
<dbReference type="Proteomes" id="UP000000390">
    <property type="component" value="Plasmid 1"/>
</dbReference>